<evidence type="ECO:0000259" key="5">
    <source>
        <dbReference type="PROSITE" id="PS50931"/>
    </source>
</evidence>
<evidence type="ECO:0000313" key="6">
    <source>
        <dbReference type="EMBL" id="MBP1851568.1"/>
    </source>
</evidence>
<name>A0ABS4E0V0_9HYPH</name>
<dbReference type="Pfam" id="PF00126">
    <property type="entry name" value="HTH_1"/>
    <property type="match status" value="1"/>
</dbReference>
<dbReference type="RefSeq" id="WP_209946426.1">
    <property type="nucleotide sequence ID" value="NZ_JAGGJU010000008.1"/>
</dbReference>
<dbReference type="PANTHER" id="PTHR30537">
    <property type="entry name" value="HTH-TYPE TRANSCRIPTIONAL REGULATOR"/>
    <property type="match status" value="1"/>
</dbReference>
<sequence>MVRRLPPLNPLRAFEAAARHGSVSLAAQELNVTHGAISHQIKSLEATLGVSLFERGGQRIKLTPQGAQLLPSVSSAFTEIATATARLTRPTTSGTLTVACIPALMSFWLMPRIGEFVRQFPDIRLTLISSNDAANISNPAVDLCVLYGNGKWPDCWARLWSSLEFFPVASPTMLNSRPLRNLRDLRDHVLLHADADGQEWTTWLTAIDARGFIDKDRQHFMGDARLATEAALHGLGIAMGDSITARGLIDSGDLVVPFNLAVPANEAFYIAAREEVQGTMIARVFIDWLFATLEAAAPHDPRLSARHMLRRRPESETETASSG</sequence>
<dbReference type="PANTHER" id="PTHR30537:SF74">
    <property type="entry name" value="HTH-TYPE TRANSCRIPTIONAL REGULATOR TRPI"/>
    <property type="match status" value="1"/>
</dbReference>
<keyword evidence="3" id="KW-0238">DNA-binding</keyword>
<evidence type="ECO:0000256" key="1">
    <source>
        <dbReference type="ARBA" id="ARBA00009437"/>
    </source>
</evidence>
<dbReference type="InterPro" id="IPR005119">
    <property type="entry name" value="LysR_subst-bd"/>
</dbReference>
<evidence type="ECO:0000256" key="2">
    <source>
        <dbReference type="ARBA" id="ARBA00023015"/>
    </source>
</evidence>
<dbReference type="SUPFAM" id="SSF53850">
    <property type="entry name" value="Periplasmic binding protein-like II"/>
    <property type="match status" value="1"/>
</dbReference>
<evidence type="ECO:0000256" key="4">
    <source>
        <dbReference type="ARBA" id="ARBA00023163"/>
    </source>
</evidence>
<evidence type="ECO:0000256" key="3">
    <source>
        <dbReference type="ARBA" id="ARBA00023125"/>
    </source>
</evidence>
<accession>A0ABS4E0V0</accession>
<dbReference type="SUPFAM" id="SSF46785">
    <property type="entry name" value="Winged helix' DNA-binding domain"/>
    <property type="match status" value="1"/>
</dbReference>
<evidence type="ECO:0000313" key="7">
    <source>
        <dbReference type="Proteomes" id="UP000759443"/>
    </source>
</evidence>
<dbReference type="InterPro" id="IPR036388">
    <property type="entry name" value="WH-like_DNA-bd_sf"/>
</dbReference>
<dbReference type="EMBL" id="JAGGJU010000008">
    <property type="protein sequence ID" value="MBP1851568.1"/>
    <property type="molecule type" value="Genomic_DNA"/>
</dbReference>
<dbReference type="InterPro" id="IPR036390">
    <property type="entry name" value="WH_DNA-bd_sf"/>
</dbReference>
<dbReference type="Proteomes" id="UP000759443">
    <property type="component" value="Unassembled WGS sequence"/>
</dbReference>
<proteinExistence type="inferred from homology"/>
<dbReference type="InterPro" id="IPR058163">
    <property type="entry name" value="LysR-type_TF_proteobact-type"/>
</dbReference>
<dbReference type="Gene3D" id="1.10.10.10">
    <property type="entry name" value="Winged helix-like DNA-binding domain superfamily/Winged helix DNA-binding domain"/>
    <property type="match status" value="1"/>
</dbReference>
<organism evidence="6 7">
    <name type="scientific">Rhizobium halophytocola</name>
    <dbReference type="NCBI Taxonomy" id="735519"/>
    <lineage>
        <taxon>Bacteria</taxon>
        <taxon>Pseudomonadati</taxon>
        <taxon>Pseudomonadota</taxon>
        <taxon>Alphaproteobacteria</taxon>
        <taxon>Hyphomicrobiales</taxon>
        <taxon>Rhizobiaceae</taxon>
        <taxon>Rhizobium/Agrobacterium group</taxon>
        <taxon>Rhizobium</taxon>
    </lineage>
</organism>
<protein>
    <submittedName>
        <fullName evidence="6">LysR family glycine cleavage system transcriptional activator</fullName>
    </submittedName>
</protein>
<keyword evidence="4" id="KW-0804">Transcription</keyword>
<reference evidence="6 7" key="1">
    <citation type="submission" date="2021-03" db="EMBL/GenBank/DDBJ databases">
        <title>Genomic Encyclopedia of Type Strains, Phase IV (KMG-IV): sequencing the most valuable type-strain genomes for metagenomic binning, comparative biology and taxonomic classification.</title>
        <authorList>
            <person name="Goeker M."/>
        </authorList>
    </citation>
    <scope>NUCLEOTIDE SEQUENCE [LARGE SCALE GENOMIC DNA]</scope>
    <source>
        <strain evidence="6 7">DSM 21600</strain>
    </source>
</reference>
<keyword evidence="2" id="KW-0805">Transcription regulation</keyword>
<dbReference type="InterPro" id="IPR000847">
    <property type="entry name" value="LysR_HTH_N"/>
</dbReference>
<dbReference type="PRINTS" id="PR00039">
    <property type="entry name" value="HTHLYSR"/>
</dbReference>
<gene>
    <name evidence="6" type="ORF">J2Z17_003016</name>
</gene>
<dbReference type="Pfam" id="PF03466">
    <property type="entry name" value="LysR_substrate"/>
    <property type="match status" value="1"/>
</dbReference>
<dbReference type="PROSITE" id="PS50931">
    <property type="entry name" value="HTH_LYSR"/>
    <property type="match status" value="1"/>
</dbReference>
<dbReference type="CDD" id="cd08432">
    <property type="entry name" value="PBP2_GcdR_TrpI_HvrB_AmpR_like"/>
    <property type="match status" value="1"/>
</dbReference>
<dbReference type="Gene3D" id="3.40.190.10">
    <property type="entry name" value="Periplasmic binding protein-like II"/>
    <property type="match status" value="2"/>
</dbReference>
<feature type="domain" description="HTH lysR-type" evidence="5">
    <location>
        <begin position="6"/>
        <end position="63"/>
    </location>
</feature>
<keyword evidence="7" id="KW-1185">Reference proteome</keyword>
<comment type="caution">
    <text evidence="6">The sequence shown here is derived from an EMBL/GenBank/DDBJ whole genome shotgun (WGS) entry which is preliminary data.</text>
</comment>
<comment type="similarity">
    <text evidence="1">Belongs to the LysR transcriptional regulatory family.</text>
</comment>